<evidence type="ECO:0000313" key="3">
    <source>
        <dbReference type="EMBL" id="CCH68979.1"/>
    </source>
</evidence>
<dbReference type="PANTHER" id="PTHR46268">
    <property type="entry name" value="STRESS RESPONSE PROTEIN NHAX"/>
    <property type="match status" value="1"/>
</dbReference>
<dbReference type="PANTHER" id="PTHR46268:SF6">
    <property type="entry name" value="UNIVERSAL STRESS PROTEIN UP12"/>
    <property type="match status" value="1"/>
</dbReference>
<dbReference type="STRING" id="1193181.BN10_1280003"/>
<accession>N0E236</accession>
<protein>
    <submittedName>
        <fullName evidence="3">UspA domain protein</fullName>
    </submittedName>
</protein>
<name>N0E236_9MICO</name>
<keyword evidence="4" id="KW-1185">Reference proteome</keyword>
<dbReference type="Proteomes" id="UP000013167">
    <property type="component" value="Unassembled WGS sequence"/>
</dbReference>
<sequence length="86" mass="8921">MARAQGATVSAALLIDGEPAQALVKAAQDRSADLIVMGAVHDRSLAGRLLGTTAEEVTKKATCDVLIVRPVDPVDELEVPEDVSPS</sequence>
<dbReference type="InterPro" id="IPR006016">
    <property type="entry name" value="UspA"/>
</dbReference>
<dbReference type="SUPFAM" id="SSF52402">
    <property type="entry name" value="Adenine nucleotide alpha hydrolases-like"/>
    <property type="match status" value="1"/>
</dbReference>
<dbReference type="RefSeq" id="WP_010851833.1">
    <property type="nucleotide sequence ID" value="NZ_HF570956.1"/>
</dbReference>
<dbReference type="Pfam" id="PF00582">
    <property type="entry name" value="Usp"/>
    <property type="match status" value="1"/>
</dbReference>
<dbReference type="InterPro" id="IPR006015">
    <property type="entry name" value="Universal_stress_UspA"/>
</dbReference>
<evidence type="ECO:0000259" key="2">
    <source>
        <dbReference type="Pfam" id="PF00582"/>
    </source>
</evidence>
<dbReference type="Gene3D" id="3.40.50.12370">
    <property type="match status" value="1"/>
</dbReference>
<dbReference type="AlphaFoldDB" id="N0E236"/>
<evidence type="ECO:0000256" key="1">
    <source>
        <dbReference type="ARBA" id="ARBA00008791"/>
    </source>
</evidence>
<dbReference type="PRINTS" id="PR01438">
    <property type="entry name" value="UNVRSLSTRESS"/>
</dbReference>
<reference evidence="3 4" key="1">
    <citation type="journal article" date="2013" name="ISME J.">
        <title>A metabolic model for members of the genus Tetrasphaera involved in enhanced biological phosphorus removal.</title>
        <authorList>
            <person name="Kristiansen R."/>
            <person name="Nguyen H.T.T."/>
            <person name="Saunders A.M."/>
            <person name="Nielsen J.L."/>
            <person name="Wimmer R."/>
            <person name="Le V.Q."/>
            <person name="McIlroy S.J."/>
            <person name="Petrovski S."/>
            <person name="Seviour R.J."/>
            <person name="Calteau A."/>
            <person name="Nielsen K.L."/>
            <person name="Nielsen P.H."/>
        </authorList>
    </citation>
    <scope>NUCLEOTIDE SEQUENCE [LARGE SCALE GENOMIC DNA]</scope>
    <source>
        <strain evidence="3 4">Lp2</strain>
    </source>
</reference>
<dbReference type="HOGENOM" id="CLU_2496841_0_0_11"/>
<evidence type="ECO:0000313" key="4">
    <source>
        <dbReference type="Proteomes" id="UP000013167"/>
    </source>
</evidence>
<gene>
    <name evidence="3" type="ORF">BN10_1280003</name>
</gene>
<organism evidence="3 4">
    <name type="scientific">Phycicoccus elongatus Lp2</name>
    <dbReference type="NCBI Taxonomy" id="1193181"/>
    <lineage>
        <taxon>Bacteria</taxon>
        <taxon>Bacillati</taxon>
        <taxon>Actinomycetota</taxon>
        <taxon>Actinomycetes</taxon>
        <taxon>Micrococcales</taxon>
        <taxon>Intrasporangiaceae</taxon>
        <taxon>Phycicoccus</taxon>
    </lineage>
</organism>
<dbReference type="EMBL" id="CAIZ01000033">
    <property type="protein sequence ID" value="CCH68979.1"/>
    <property type="molecule type" value="Genomic_DNA"/>
</dbReference>
<dbReference type="CDD" id="cd00293">
    <property type="entry name" value="USP-like"/>
    <property type="match status" value="1"/>
</dbReference>
<feature type="domain" description="UspA" evidence="2">
    <location>
        <begin position="5"/>
        <end position="69"/>
    </location>
</feature>
<comment type="similarity">
    <text evidence="1">Belongs to the universal stress protein A family.</text>
</comment>
<proteinExistence type="inferred from homology"/>
<comment type="caution">
    <text evidence="3">The sequence shown here is derived from an EMBL/GenBank/DDBJ whole genome shotgun (WGS) entry which is preliminary data.</text>
</comment>
<dbReference type="eggNOG" id="COG0589">
    <property type="taxonomic scope" value="Bacteria"/>
</dbReference>